<dbReference type="InterPro" id="IPR023635">
    <property type="entry name" value="Peptide_deformylase"/>
</dbReference>
<gene>
    <name evidence="4 5" type="primary">def</name>
    <name evidence="5" type="ORF">D1164_04890</name>
</gene>
<evidence type="ECO:0000256" key="3">
    <source>
        <dbReference type="ARBA" id="ARBA00022801"/>
    </source>
</evidence>
<reference evidence="5 6" key="1">
    <citation type="journal article" date="2015" name="Int. J. Syst. Evol. Microbiol.">
        <title>Mariniphaga sediminis sp. nov., isolated from coastal sediment.</title>
        <authorList>
            <person name="Wang F.Q."/>
            <person name="Shen Q.Y."/>
            <person name="Chen G.J."/>
            <person name="Du Z.J."/>
        </authorList>
    </citation>
    <scope>NUCLEOTIDE SEQUENCE [LARGE SCALE GENOMIC DNA]</scope>
    <source>
        <strain evidence="5 6">SY21</strain>
    </source>
</reference>
<feature type="binding site" evidence="4">
    <location>
        <position position="137"/>
    </location>
    <ligand>
        <name>Fe cation</name>
        <dbReference type="ChEBI" id="CHEBI:24875"/>
    </ligand>
</feature>
<dbReference type="PANTHER" id="PTHR10458">
    <property type="entry name" value="PEPTIDE DEFORMYLASE"/>
    <property type="match status" value="1"/>
</dbReference>
<comment type="caution">
    <text evidence="5">The sequence shown here is derived from an EMBL/GenBank/DDBJ whole genome shotgun (WGS) entry which is preliminary data.</text>
</comment>
<protein>
    <recommendedName>
        <fullName evidence="4">Peptide deformylase</fullName>
        <shortName evidence="4">PDF</shortName>
        <ecNumber evidence="4">3.5.1.88</ecNumber>
    </recommendedName>
    <alternativeName>
        <fullName evidence="4">Polypeptide deformylase</fullName>
    </alternativeName>
</protein>
<proteinExistence type="inferred from homology"/>
<dbReference type="CDD" id="cd00487">
    <property type="entry name" value="Pep_deformylase"/>
    <property type="match status" value="1"/>
</dbReference>
<sequence length="174" mass="19927">MIMPIVIYGSPILRKKSFDIEKPDEIISLAENMMQTLKDADGLGLAGPQVGALKNLFVINTSPLESEGVQSEEKVFINPEILNYSDNNVYYNEGCLSIPGIFEDVSRPEAVEVRYRDLNFDWHEETLDGTVARIFQHEYDHLLGTLFIDKLSAIRRKLLRNKLNQIRKKNYIVP</sequence>
<feature type="active site" evidence="4">
    <location>
        <position position="138"/>
    </location>
</feature>
<dbReference type="NCBIfam" id="TIGR00079">
    <property type="entry name" value="pept_deformyl"/>
    <property type="match status" value="1"/>
</dbReference>
<dbReference type="NCBIfam" id="NF001159">
    <property type="entry name" value="PRK00150.1-3"/>
    <property type="match status" value="1"/>
</dbReference>
<dbReference type="GO" id="GO:0006412">
    <property type="term" value="P:translation"/>
    <property type="evidence" value="ECO:0007669"/>
    <property type="project" value="UniProtKB-UniRule"/>
</dbReference>
<accession>A0A399D7B6</accession>
<dbReference type="GO" id="GO:0042586">
    <property type="term" value="F:peptide deformylase activity"/>
    <property type="evidence" value="ECO:0007669"/>
    <property type="project" value="UniProtKB-UniRule"/>
</dbReference>
<evidence type="ECO:0000313" key="6">
    <source>
        <dbReference type="Proteomes" id="UP000266441"/>
    </source>
</evidence>
<dbReference type="EC" id="3.5.1.88" evidence="4"/>
<dbReference type="PRINTS" id="PR01576">
    <property type="entry name" value="PDEFORMYLASE"/>
</dbReference>
<dbReference type="Proteomes" id="UP000266441">
    <property type="component" value="Unassembled WGS sequence"/>
</dbReference>
<evidence type="ECO:0000256" key="1">
    <source>
        <dbReference type="ARBA" id="ARBA00010759"/>
    </source>
</evidence>
<dbReference type="HAMAP" id="MF_00163">
    <property type="entry name" value="Pep_deformylase"/>
    <property type="match status" value="1"/>
</dbReference>
<dbReference type="SUPFAM" id="SSF56420">
    <property type="entry name" value="Peptide deformylase"/>
    <property type="match status" value="1"/>
</dbReference>
<name>A0A399D7B6_9BACT</name>
<keyword evidence="3 4" id="KW-0378">Hydrolase</keyword>
<dbReference type="GO" id="GO:0046872">
    <property type="term" value="F:metal ion binding"/>
    <property type="evidence" value="ECO:0007669"/>
    <property type="project" value="UniProtKB-KW"/>
</dbReference>
<keyword evidence="4" id="KW-0408">Iron</keyword>
<comment type="function">
    <text evidence="4">Removes the formyl group from the N-terminal Met of newly synthesized proteins. Requires at least a dipeptide for an efficient rate of reaction. N-terminal L-methionine is a prerequisite for activity but the enzyme has broad specificity at other positions.</text>
</comment>
<feature type="binding site" evidence="4">
    <location>
        <position position="141"/>
    </location>
    <ligand>
        <name>Fe cation</name>
        <dbReference type="ChEBI" id="CHEBI:24875"/>
    </ligand>
</feature>
<dbReference type="Gene3D" id="3.90.45.10">
    <property type="entry name" value="Peptide deformylase"/>
    <property type="match status" value="1"/>
</dbReference>
<comment type="catalytic activity">
    <reaction evidence="4">
        <text>N-terminal N-formyl-L-methionyl-[peptide] + H2O = N-terminal L-methionyl-[peptide] + formate</text>
        <dbReference type="Rhea" id="RHEA:24420"/>
        <dbReference type="Rhea" id="RHEA-COMP:10639"/>
        <dbReference type="Rhea" id="RHEA-COMP:10640"/>
        <dbReference type="ChEBI" id="CHEBI:15377"/>
        <dbReference type="ChEBI" id="CHEBI:15740"/>
        <dbReference type="ChEBI" id="CHEBI:49298"/>
        <dbReference type="ChEBI" id="CHEBI:64731"/>
        <dbReference type="EC" id="3.5.1.88"/>
    </reaction>
</comment>
<comment type="cofactor">
    <cofactor evidence="4">
        <name>Fe(2+)</name>
        <dbReference type="ChEBI" id="CHEBI:29033"/>
    </cofactor>
    <text evidence="4">Binds 1 Fe(2+) ion.</text>
</comment>
<dbReference type="InterPro" id="IPR036821">
    <property type="entry name" value="Peptide_deformylase_sf"/>
</dbReference>
<keyword evidence="6" id="KW-1185">Reference proteome</keyword>
<keyword evidence="4" id="KW-0648">Protein biosynthesis</keyword>
<dbReference type="OrthoDB" id="9784988at2"/>
<keyword evidence="2 4" id="KW-0479">Metal-binding</keyword>
<comment type="similarity">
    <text evidence="1 4">Belongs to the polypeptide deformylase family.</text>
</comment>
<feature type="binding site" evidence="4">
    <location>
        <position position="95"/>
    </location>
    <ligand>
        <name>Fe cation</name>
        <dbReference type="ChEBI" id="CHEBI:24875"/>
    </ligand>
</feature>
<evidence type="ECO:0000313" key="5">
    <source>
        <dbReference type="EMBL" id="RIH66250.1"/>
    </source>
</evidence>
<dbReference type="PIRSF" id="PIRSF004749">
    <property type="entry name" value="Pep_def"/>
    <property type="match status" value="1"/>
</dbReference>
<evidence type="ECO:0000256" key="2">
    <source>
        <dbReference type="ARBA" id="ARBA00022723"/>
    </source>
</evidence>
<dbReference type="PANTHER" id="PTHR10458:SF22">
    <property type="entry name" value="PEPTIDE DEFORMYLASE"/>
    <property type="match status" value="1"/>
</dbReference>
<evidence type="ECO:0000256" key="4">
    <source>
        <dbReference type="HAMAP-Rule" id="MF_00163"/>
    </source>
</evidence>
<organism evidence="5 6">
    <name type="scientific">Mariniphaga sediminis</name>
    <dbReference type="NCBI Taxonomy" id="1628158"/>
    <lineage>
        <taxon>Bacteria</taxon>
        <taxon>Pseudomonadati</taxon>
        <taxon>Bacteroidota</taxon>
        <taxon>Bacteroidia</taxon>
        <taxon>Marinilabiliales</taxon>
        <taxon>Prolixibacteraceae</taxon>
        <taxon>Mariniphaga</taxon>
    </lineage>
</organism>
<dbReference type="EMBL" id="QWET01000003">
    <property type="protein sequence ID" value="RIH66250.1"/>
    <property type="molecule type" value="Genomic_DNA"/>
</dbReference>
<dbReference type="AlphaFoldDB" id="A0A399D7B6"/>
<dbReference type="Pfam" id="PF01327">
    <property type="entry name" value="Pep_deformylase"/>
    <property type="match status" value="1"/>
</dbReference>